<protein>
    <submittedName>
        <fullName evidence="6">BQ2448_8072 protein</fullName>
    </submittedName>
</protein>
<dbReference type="CDD" id="cd04478">
    <property type="entry name" value="RPA2_DBD_D"/>
    <property type="match status" value="1"/>
</dbReference>
<dbReference type="GO" id="GO:0003697">
    <property type="term" value="F:single-stranded DNA binding"/>
    <property type="evidence" value="ECO:0007669"/>
    <property type="project" value="TreeGrafter"/>
</dbReference>
<dbReference type="InterPro" id="IPR040260">
    <property type="entry name" value="RFA2-like"/>
</dbReference>
<evidence type="ECO:0000256" key="3">
    <source>
        <dbReference type="ARBA" id="ARBA00023125"/>
    </source>
</evidence>
<evidence type="ECO:0000256" key="2">
    <source>
        <dbReference type="ARBA" id="ARBA00007815"/>
    </source>
</evidence>
<keyword evidence="4" id="KW-0539">Nucleus</keyword>
<dbReference type="EMBL" id="FMSP01000021">
    <property type="protein sequence ID" value="SCV74433.1"/>
    <property type="molecule type" value="Genomic_DNA"/>
</dbReference>
<proteinExistence type="inferred from homology"/>
<dbReference type="STRING" id="269621.A0A238FR09"/>
<dbReference type="PANTHER" id="PTHR13989:SF16">
    <property type="entry name" value="REPLICATION PROTEIN A2"/>
    <property type="match status" value="1"/>
</dbReference>
<dbReference type="GO" id="GO:0000724">
    <property type="term" value="P:double-strand break repair via homologous recombination"/>
    <property type="evidence" value="ECO:0007669"/>
    <property type="project" value="TreeGrafter"/>
</dbReference>
<dbReference type="SUPFAM" id="SSF50249">
    <property type="entry name" value="Nucleic acid-binding proteins"/>
    <property type="match status" value="1"/>
</dbReference>
<evidence type="ECO:0000313" key="6">
    <source>
        <dbReference type="EMBL" id="SCV74433.1"/>
    </source>
</evidence>
<feature type="domain" description="Replication protein A C-terminal" evidence="5">
    <location>
        <begin position="222"/>
        <end position="329"/>
    </location>
</feature>
<accession>A0A238FR09</accession>
<comment type="subcellular location">
    <subcellularLocation>
        <location evidence="1">Nucleus</location>
    </subcellularLocation>
</comment>
<dbReference type="InterPro" id="IPR036388">
    <property type="entry name" value="WH-like_DNA-bd_sf"/>
</dbReference>
<dbReference type="Gene3D" id="1.10.10.10">
    <property type="entry name" value="Winged helix-like DNA-binding domain superfamily/Winged helix DNA-binding domain"/>
    <property type="match status" value="1"/>
</dbReference>
<dbReference type="Gene3D" id="2.40.50.140">
    <property type="entry name" value="Nucleic acid-binding proteins"/>
    <property type="match status" value="1"/>
</dbReference>
<dbReference type="OrthoDB" id="25571at2759"/>
<reference evidence="7" key="1">
    <citation type="submission" date="2016-09" db="EMBL/GenBank/DDBJ databases">
        <authorList>
            <person name="Jeantristanb JTB J.-T."/>
            <person name="Ricardo R."/>
        </authorList>
    </citation>
    <scope>NUCLEOTIDE SEQUENCE [LARGE SCALE GENOMIC DNA]</scope>
</reference>
<evidence type="ECO:0000256" key="4">
    <source>
        <dbReference type="ARBA" id="ARBA00023242"/>
    </source>
</evidence>
<dbReference type="GO" id="GO:0005662">
    <property type="term" value="C:DNA replication factor A complex"/>
    <property type="evidence" value="ECO:0007669"/>
    <property type="project" value="TreeGrafter"/>
</dbReference>
<gene>
    <name evidence="6" type="ORF">BQ2448_8072</name>
</gene>
<dbReference type="InterPro" id="IPR012340">
    <property type="entry name" value="NA-bd_OB-fold"/>
</dbReference>
<evidence type="ECO:0000256" key="1">
    <source>
        <dbReference type="ARBA" id="ARBA00004123"/>
    </source>
</evidence>
<dbReference type="InterPro" id="IPR014892">
    <property type="entry name" value="RPA_C"/>
</dbReference>
<dbReference type="InterPro" id="IPR036390">
    <property type="entry name" value="WH_DNA-bd_sf"/>
</dbReference>
<dbReference type="GO" id="GO:0035861">
    <property type="term" value="C:site of double-strand break"/>
    <property type="evidence" value="ECO:0007669"/>
    <property type="project" value="TreeGrafter"/>
</dbReference>
<dbReference type="GO" id="GO:0000781">
    <property type="term" value="C:chromosome, telomeric region"/>
    <property type="evidence" value="ECO:0007669"/>
    <property type="project" value="TreeGrafter"/>
</dbReference>
<sequence length="336" mass="37024">MDYSNSQSHPKVTAPVVDSCAARKEAPRAVQERVDQRCVRLETVLVMYLDRGVLMPMSVVLLVQRHGPSSLRPVTIHQILNASQAHPDADLFIDEREAKDITFVACVRNVNSSATHLGYLVEDGTGQIDVRRWIDGDVEAAANEFESVIENSVLSTTHTFARVLILSFLIGIEFYRINTYVRILGTIKVFHSKRSIHCTRMRLVEDKNEVLYHAIECVHASLFLTRGPPGKANGAAGINNQAGGQYDANNPYDVAANGNGAGGGGDPFADFPPVQRQLMQFIKDTIPQAQEGVNIQHIARSAGVPHDKAMQQLLLLQEEGHLYSTFDDNHVLMTSG</sequence>
<keyword evidence="3" id="KW-0238">DNA-binding</keyword>
<evidence type="ECO:0000313" key="7">
    <source>
        <dbReference type="Proteomes" id="UP000198372"/>
    </source>
</evidence>
<dbReference type="PANTHER" id="PTHR13989">
    <property type="entry name" value="REPLICATION PROTEIN A-RELATED"/>
    <property type="match status" value="1"/>
</dbReference>
<dbReference type="GO" id="GO:0006260">
    <property type="term" value="P:DNA replication"/>
    <property type="evidence" value="ECO:0007669"/>
    <property type="project" value="TreeGrafter"/>
</dbReference>
<dbReference type="SUPFAM" id="SSF46785">
    <property type="entry name" value="Winged helix' DNA-binding domain"/>
    <property type="match status" value="1"/>
</dbReference>
<dbReference type="AlphaFoldDB" id="A0A238FR09"/>
<dbReference type="Pfam" id="PF08784">
    <property type="entry name" value="RPA_C"/>
    <property type="match status" value="1"/>
</dbReference>
<keyword evidence="7" id="KW-1185">Reference proteome</keyword>
<dbReference type="Proteomes" id="UP000198372">
    <property type="component" value="Unassembled WGS sequence"/>
</dbReference>
<comment type="similarity">
    <text evidence="2">Belongs to the replication factor A protein 2 family.</text>
</comment>
<organism evidence="6 7">
    <name type="scientific">Microbotryum intermedium</name>
    <dbReference type="NCBI Taxonomy" id="269621"/>
    <lineage>
        <taxon>Eukaryota</taxon>
        <taxon>Fungi</taxon>
        <taxon>Dikarya</taxon>
        <taxon>Basidiomycota</taxon>
        <taxon>Pucciniomycotina</taxon>
        <taxon>Microbotryomycetes</taxon>
        <taxon>Microbotryales</taxon>
        <taxon>Microbotryaceae</taxon>
        <taxon>Microbotryum</taxon>
    </lineage>
</organism>
<dbReference type="GO" id="GO:0006289">
    <property type="term" value="P:nucleotide-excision repair"/>
    <property type="evidence" value="ECO:0007669"/>
    <property type="project" value="TreeGrafter"/>
</dbReference>
<evidence type="ECO:0000259" key="5">
    <source>
        <dbReference type="Pfam" id="PF08784"/>
    </source>
</evidence>
<name>A0A238FR09_9BASI</name>